<proteinExistence type="predicted"/>
<evidence type="ECO:0000313" key="3">
    <source>
        <dbReference type="Proteomes" id="UP000008281"/>
    </source>
</evidence>
<gene>
    <name evidence="2" type="ORF">CRE_07351</name>
</gene>
<feature type="region of interest" description="Disordered" evidence="1">
    <location>
        <begin position="52"/>
        <end position="121"/>
    </location>
</feature>
<evidence type="ECO:0000313" key="2">
    <source>
        <dbReference type="EMBL" id="EFO89886.1"/>
    </source>
</evidence>
<dbReference type="EMBL" id="DS268422">
    <property type="protein sequence ID" value="EFO89886.1"/>
    <property type="molecule type" value="Genomic_DNA"/>
</dbReference>
<dbReference type="AlphaFoldDB" id="E3M2D6"/>
<dbReference type="HOGENOM" id="CLU_2040236_0_0_1"/>
<dbReference type="Proteomes" id="UP000008281">
    <property type="component" value="Unassembled WGS sequence"/>
</dbReference>
<name>E3M2D6_CAERE</name>
<protein>
    <submittedName>
        <fullName evidence="2">Uncharacterized protein</fullName>
    </submittedName>
</protein>
<organism evidence="3">
    <name type="scientific">Caenorhabditis remanei</name>
    <name type="common">Caenorhabditis vulgaris</name>
    <dbReference type="NCBI Taxonomy" id="31234"/>
    <lineage>
        <taxon>Eukaryota</taxon>
        <taxon>Metazoa</taxon>
        <taxon>Ecdysozoa</taxon>
        <taxon>Nematoda</taxon>
        <taxon>Chromadorea</taxon>
        <taxon>Rhabditida</taxon>
        <taxon>Rhabditina</taxon>
        <taxon>Rhabditomorpha</taxon>
        <taxon>Rhabditoidea</taxon>
        <taxon>Rhabditidae</taxon>
        <taxon>Peloderinae</taxon>
        <taxon>Caenorhabditis</taxon>
    </lineage>
</organism>
<dbReference type="InParanoid" id="E3M2D6"/>
<sequence length="121" mass="13472">MNGLSDEDVLVSRDRLPVGRQYSVEQLPTRYLLQKLHRAANEESILTVALRRPVIPVASTTNESSPALIAEVRKKQSTSKSPKSPHPNRKKSPAAQRKKSPAPNRKKSPATPKKGHRPPKR</sequence>
<feature type="compositionally biased region" description="Basic residues" evidence="1">
    <location>
        <begin position="86"/>
        <end position="121"/>
    </location>
</feature>
<reference evidence="2" key="1">
    <citation type="submission" date="2007-07" db="EMBL/GenBank/DDBJ databases">
        <title>PCAP assembly of the Caenorhabditis remanei genome.</title>
        <authorList>
            <consortium name="The Caenorhabditis remanei Sequencing Consortium"/>
            <person name="Wilson R.K."/>
        </authorList>
    </citation>
    <scope>NUCLEOTIDE SEQUENCE [LARGE SCALE GENOMIC DNA]</scope>
    <source>
        <strain evidence="2">PB4641</strain>
    </source>
</reference>
<evidence type="ECO:0000256" key="1">
    <source>
        <dbReference type="SAM" id="MobiDB-lite"/>
    </source>
</evidence>
<accession>E3M2D6</accession>
<keyword evidence="3" id="KW-1185">Reference proteome</keyword>